<keyword evidence="1" id="KW-0234">DNA repair</keyword>
<dbReference type="Pfam" id="PF21530">
    <property type="entry name" value="Pif1_2B_dom"/>
    <property type="match status" value="1"/>
</dbReference>
<comment type="similarity">
    <text evidence="1">Belongs to the helicase family.</text>
</comment>
<dbReference type="InterPro" id="IPR049163">
    <property type="entry name" value="Pif1-like_2B_dom"/>
</dbReference>
<dbReference type="Proteomes" id="UP001652625">
    <property type="component" value="Chromosome 09"/>
</dbReference>
<dbReference type="Pfam" id="PF05970">
    <property type="entry name" value="PIF1"/>
    <property type="match status" value="1"/>
</dbReference>
<feature type="domain" description="DNA helicase Pif1-like DEAD-box helicase" evidence="2">
    <location>
        <begin position="438"/>
        <end position="632"/>
    </location>
</feature>
<keyword evidence="4" id="KW-1185">Reference proteome</keyword>
<evidence type="ECO:0000259" key="2">
    <source>
        <dbReference type="Pfam" id="PF05970"/>
    </source>
</evidence>
<evidence type="ECO:0000313" key="5">
    <source>
        <dbReference type="RefSeq" id="XP_065662645.1"/>
    </source>
</evidence>
<dbReference type="RefSeq" id="XP_065662645.1">
    <property type="nucleotide sequence ID" value="XM_065806573.1"/>
</dbReference>
<dbReference type="InterPro" id="IPR027417">
    <property type="entry name" value="P-loop_NTPase"/>
</dbReference>
<dbReference type="PANTHER" id="PTHR10492:SF57">
    <property type="entry name" value="ATP-DEPENDENT DNA HELICASE"/>
    <property type="match status" value="1"/>
</dbReference>
<dbReference type="SUPFAM" id="SSF52540">
    <property type="entry name" value="P-loop containing nucleoside triphosphate hydrolases"/>
    <property type="match status" value="2"/>
</dbReference>
<keyword evidence="1" id="KW-0233">DNA recombination</keyword>
<evidence type="ECO:0000313" key="4">
    <source>
        <dbReference type="Proteomes" id="UP001652625"/>
    </source>
</evidence>
<dbReference type="EC" id="5.6.2.3" evidence="1"/>
<feature type="domain" description="DNA helicase Pif1-like 2B" evidence="3">
    <location>
        <begin position="716"/>
        <end position="755"/>
    </location>
</feature>
<reference evidence="5" key="1">
    <citation type="submission" date="2025-08" db="UniProtKB">
        <authorList>
            <consortium name="RefSeq"/>
        </authorList>
    </citation>
    <scope>IDENTIFICATION</scope>
</reference>
<comment type="cofactor">
    <cofactor evidence="1">
        <name>Mg(2+)</name>
        <dbReference type="ChEBI" id="CHEBI:18420"/>
    </cofactor>
</comment>
<dbReference type="InterPro" id="IPR010285">
    <property type="entry name" value="DNA_helicase_pif1-like_DEAD"/>
</dbReference>
<keyword evidence="1" id="KW-0347">Helicase</keyword>
<evidence type="ECO:0000259" key="3">
    <source>
        <dbReference type="Pfam" id="PF21530"/>
    </source>
</evidence>
<comment type="catalytic activity">
    <reaction evidence="1">
        <text>ATP + H2O = ADP + phosphate + H(+)</text>
        <dbReference type="Rhea" id="RHEA:13065"/>
        <dbReference type="ChEBI" id="CHEBI:15377"/>
        <dbReference type="ChEBI" id="CHEBI:15378"/>
        <dbReference type="ChEBI" id="CHEBI:30616"/>
        <dbReference type="ChEBI" id="CHEBI:43474"/>
        <dbReference type="ChEBI" id="CHEBI:456216"/>
        <dbReference type="EC" id="5.6.2.3"/>
    </reaction>
</comment>
<dbReference type="PANTHER" id="PTHR10492">
    <property type="match status" value="1"/>
</dbReference>
<accession>A0ABM4CLI6</accession>
<name>A0ABM4CLI6_HYDVU</name>
<dbReference type="GeneID" id="136085282"/>
<evidence type="ECO:0000256" key="1">
    <source>
        <dbReference type="RuleBase" id="RU363044"/>
    </source>
</evidence>
<keyword evidence="1" id="KW-0547">Nucleotide-binding</keyword>
<keyword evidence="1" id="KW-0378">Hydrolase</keyword>
<keyword evidence="1" id="KW-0067">ATP-binding</keyword>
<keyword evidence="1" id="KW-0227">DNA damage</keyword>
<organism evidence="4 5">
    <name type="scientific">Hydra vulgaris</name>
    <name type="common">Hydra</name>
    <name type="synonym">Hydra attenuata</name>
    <dbReference type="NCBI Taxonomy" id="6087"/>
    <lineage>
        <taxon>Eukaryota</taxon>
        <taxon>Metazoa</taxon>
        <taxon>Cnidaria</taxon>
        <taxon>Hydrozoa</taxon>
        <taxon>Hydroidolina</taxon>
        <taxon>Anthoathecata</taxon>
        <taxon>Aplanulata</taxon>
        <taxon>Hydridae</taxon>
        <taxon>Hydra</taxon>
    </lineage>
</organism>
<dbReference type="Gene3D" id="3.40.50.300">
    <property type="entry name" value="P-loop containing nucleotide triphosphate hydrolases"/>
    <property type="match status" value="1"/>
</dbReference>
<gene>
    <name evidence="5" type="primary">LOC136085282</name>
</gene>
<proteinExistence type="inferred from homology"/>
<protein>
    <recommendedName>
        <fullName evidence="1">ATP-dependent DNA helicase</fullName>
        <ecNumber evidence="1">5.6.2.3</ecNumber>
    </recommendedName>
</protein>
<sequence>MLIYQKKTYQHLINNALQFNSLYPSYHIAKEAYSVVLNLHELKDCTRLILIYKDGFDSATGKSVYKQQSDDTNEFNTDISLFITCFVTLELCCFKDEKKQDGTMKEVVVQHIVNITMEDGKIHIIISTATNYYQYYLVCGASPTEMNNLSLIVQKKKTLEGNIRHGVSTLDLWIRILEYCRYVSAPEALWRIFEYPISHMSHTIIRLKVHLPENQIVYFREGEEQVALDRSAQRDTHLTAWFKLNSENEGAHRYSYVDIPYHFVFDDKPCKWKAKGATSWADLRTINGIVLETFREACVFKDLLQDDTEWQNTLSEAVLTRMPKQIRVSVILTFCELDNPSHLWNTYKAFMMEDFNHRQVPFILAEQATLRQIEKIINQSGKTLSDYNLPVVDKFIDFNLENLNDNVQQSIDEANRMLLNVNQLNVSNTVLAALNEQPSVENQHSRLFFMDRPAGSGKTFTYNYLVAETISRGFKSATAAWTGIAATLLTNGSTLHGLFKLPVPILDNSTCNVTPNSIHGHFLKQVSLFLLDETSMIPKHALNAIDRLLKDVCNNNFPFGGKVILFGGDLRQILPIVKRGQPVEIVESCIKCSLQWRWVQKFTLTENMRVHDGEREFSQWLLKLGSGTMPVKEVDPFKGCIEIPNQCIIRENKSIVEKIADQNDYSKRVILTPTNVDSLSINEEVLECLPGEVKIYVSADQIDTDDLNERNNFPVEFLNSLTPSGMPPHCLKLKIGCVIILLRNLDLKAGLCNGA</sequence>